<dbReference type="Proteomes" id="UP000248925">
    <property type="component" value="Unassembled WGS sequence"/>
</dbReference>
<dbReference type="AlphaFoldDB" id="A0A2W4CPJ4"/>
<keyword evidence="2" id="KW-1185">Reference proteome</keyword>
<evidence type="ECO:0000313" key="2">
    <source>
        <dbReference type="Proteomes" id="UP000248925"/>
    </source>
</evidence>
<organism evidence="1 2">
    <name type="scientific">Rhizobium tubonense</name>
    <dbReference type="NCBI Taxonomy" id="484088"/>
    <lineage>
        <taxon>Bacteria</taxon>
        <taxon>Pseudomonadati</taxon>
        <taxon>Pseudomonadota</taxon>
        <taxon>Alphaproteobacteria</taxon>
        <taxon>Hyphomicrobiales</taxon>
        <taxon>Rhizobiaceae</taxon>
        <taxon>Rhizobium/Agrobacterium group</taxon>
        <taxon>Rhizobium</taxon>
    </lineage>
</organism>
<dbReference type="RefSeq" id="WP_111160143.1">
    <property type="nucleotide sequence ID" value="NZ_PCDP01000032.1"/>
</dbReference>
<dbReference type="EMBL" id="PCDP01000032">
    <property type="protein sequence ID" value="PZM14612.1"/>
    <property type="molecule type" value="Genomic_DNA"/>
</dbReference>
<protein>
    <submittedName>
        <fullName evidence="1">Uncharacterized protein</fullName>
    </submittedName>
</protein>
<gene>
    <name evidence="1" type="ORF">CPY51_10250</name>
</gene>
<comment type="caution">
    <text evidence="1">The sequence shown here is derived from an EMBL/GenBank/DDBJ whole genome shotgun (WGS) entry which is preliminary data.</text>
</comment>
<accession>A0A2W4CPJ4</accession>
<reference evidence="1 2" key="1">
    <citation type="journal article" date="2018" name="Sci. Rep.">
        <title>Rhizobium tumorigenes sp. nov., a novel plant tumorigenic bacterium isolated from cane gall tumors on thornless blackberry.</title>
        <authorList>
            <person name="Kuzmanovi N."/>
            <person name="Smalla K."/>
            <person name="Gronow S."/>
            <person name="PuBawska J."/>
        </authorList>
    </citation>
    <scope>NUCLEOTIDE SEQUENCE [LARGE SCALE GENOMIC DNA]</scope>
    <source>
        <strain evidence="1 2">CCBAU 85046</strain>
    </source>
</reference>
<sequence>MSDKSNRALAKKLLDSGQLDHPQMALAVLMANTGNDAGKALRLCGEACAQAANLPCRDIAFRALSRVGAFLEDGEPL</sequence>
<name>A0A2W4CPJ4_9HYPH</name>
<evidence type="ECO:0000313" key="1">
    <source>
        <dbReference type="EMBL" id="PZM14612.1"/>
    </source>
</evidence>
<proteinExistence type="predicted"/>